<dbReference type="RefSeq" id="WP_086596734.1">
    <property type="nucleotide sequence ID" value="NZ_MTSE01000023.1"/>
</dbReference>
<gene>
    <name evidence="1" type="ORF">BXP70_24390</name>
</gene>
<name>A0A243W9C1_9BACT</name>
<comment type="caution">
    <text evidence="1">The sequence shown here is derived from an EMBL/GenBank/DDBJ whole genome shotgun (WGS) entry which is preliminary data.</text>
</comment>
<dbReference type="EMBL" id="MTSE01000023">
    <property type="protein sequence ID" value="OUJ70378.1"/>
    <property type="molecule type" value="Genomic_DNA"/>
</dbReference>
<keyword evidence="2" id="KW-1185">Reference proteome</keyword>
<evidence type="ECO:0000313" key="2">
    <source>
        <dbReference type="Proteomes" id="UP000194873"/>
    </source>
</evidence>
<sequence>MYYKTGQLTLDDFHQDDAHLLRRLHALSGRPVADQYAAWILAQPPGSPIAMKPRRVDPKILLGKQVIRLSEL</sequence>
<accession>A0A243W9C1</accession>
<dbReference type="OrthoDB" id="9814017at2"/>
<protein>
    <submittedName>
        <fullName evidence="1">Uncharacterized protein</fullName>
    </submittedName>
</protein>
<evidence type="ECO:0000313" key="1">
    <source>
        <dbReference type="EMBL" id="OUJ70378.1"/>
    </source>
</evidence>
<organism evidence="1 2">
    <name type="scientific">Hymenobacter crusticola</name>
    <dbReference type="NCBI Taxonomy" id="1770526"/>
    <lineage>
        <taxon>Bacteria</taxon>
        <taxon>Pseudomonadati</taxon>
        <taxon>Bacteroidota</taxon>
        <taxon>Cytophagia</taxon>
        <taxon>Cytophagales</taxon>
        <taxon>Hymenobacteraceae</taxon>
        <taxon>Hymenobacter</taxon>
    </lineage>
</organism>
<dbReference type="Proteomes" id="UP000194873">
    <property type="component" value="Unassembled WGS sequence"/>
</dbReference>
<proteinExistence type="predicted"/>
<reference evidence="1 2" key="1">
    <citation type="submission" date="2017-01" db="EMBL/GenBank/DDBJ databases">
        <title>A new Hymenobacter.</title>
        <authorList>
            <person name="Liang Y."/>
            <person name="Feng F."/>
        </authorList>
    </citation>
    <scope>NUCLEOTIDE SEQUENCE [LARGE SCALE GENOMIC DNA]</scope>
    <source>
        <strain evidence="1">MIMBbqt21</strain>
    </source>
</reference>
<dbReference type="AlphaFoldDB" id="A0A243W9C1"/>